<evidence type="ECO:0000313" key="13">
    <source>
        <dbReference type="EMBL" id="PGH56857.1"/>
    </source>
</evidence>
<evidence type="ECO:0000256" key="5">
    <source>
        <dbReference type="ARBA" id="ARBA00022906"/>
    </source>
</evidence>
<dbReference type="InterPro" id="IPR002524">
    <property type="entry name" value="Cation_efflux"/>
</dbReference>
<comment type="subcellular location">
    <subcellularLocation>
        <location evidence="1">Membrane</location>
        <topology evidence="1">Multi-pass membrane protein</topology>
    </subcellularLocation>
</comment>
<protein>
    <submittedName>
        <fullName evidence="13">Cation transporter</fullName>
    </submittedName>
</protein>
<evidence type="ECO:0000256" key="9">
    <source>
        <dbReference type="SAM" id="MobiDB-lite"/>
    </source>
</evidence>
<dbReference type="Pfam" id="PF01545">
    <property type="entry name" value="Cation_efflux"/>
    <property type="match status" value="1"/>
</dbReference>
<keyword evidence="7" id="KW-0406">Ion transport</keyword>
<keyword evidence="5" id="KW-0862">Zinc</keyword>
<evidence type="ECO:0000256" key="8">
    <source>
        <dbReference type="ARBA" id="ARBA00023136"/>
    </source>
</evidence>
<dbReference type="Proteomes" id="UP000225379">
    <property type="component" value="Unassembled WGS sequence"/>
</dbReference>
<feature type="region of interest" description="Disordered" evidence="9">
    <location>
        <begin position="1"/>
        <end position="54"/>
    </location>
</feature>
<dbReference type="Gene3D" id="1.20.1510.10">
    <property type="entry name" value="Cation efflux protein transmembrane domain"/>
    <property type="match status" value="1"/>
</dbReference>
<feature type="transmembrane region" description="Helical" evidence="10">
    <location>
        <begin position="96"/>
        <end position="114"/>
    </location>
</feature>
<comment type="caution">
    <text evidence="13">The sequence shown here is derived from an EMBL/GenBank/DDBJ whole genome shotgun (WGS) entry which is preliminary data.</text>
</comment>
<dbReference type="AlphaFoldDB" id="A0A2B8BI01"/>
<dbReference type="InterPro" id="IPR036837">
    <property type="entry name" value="Cation_efflux_CTD_sf"/>
</dbReference>
<feature type="compositionally biased region" description="Basic and acidic residues" evidence="9">
    <location>
        <begin position="1"/>
        <end position="44"/>
    </location>
</feature>
<dbReference type="InterPro" id="IPR027470">
    <property type="entry name" value="Cation_efflux_CTD"/>
</dbReference>
<feature type="compositionally biased region" description="Basic residues" evidence="9">
    <location>
        <begin position="45"/>
        <end position="54"/>
    </location>
</feature>
<reference evidence="14" key="1">
    <citation type="submission" date="2017-10" db="EMBL/GenBank/DDBJ databases">
        <authorList>
            <person name="Kravchenko I.K."/>
            <person name="Grouzdev D.S."/>
        </authorList>
    </citation>
    <scope>NUCLEOTIDE SEQUENCE [LARGE SCALE GENOMIC DNA]</scope>
    <source>
        <strain evidence="14">B2</strain>
    </source>
</reference>
<dbReference type="NCBIfam" id="TIGR01297">
    <property type="entry name" value="CDF"/>
    <property type="match status" value="1"/>
</dbReference>
<feature type="domain" description="Cation efflux protein transmembrane" evidence="11">
    <location>
        <begin position="66"/>
        <end position="251"/>
    </location>
</feature>
<feature type="transmembrane region" description="Helical" evidence="10">
    <location>
        <begin position="230"/>
        <end position="247"/>
    </location>
</feature>
<evidence type="ECO:0000313" key="14">
    <source>
        <dbReference type="Proteomes" id="UP000225379"/>
    </source>
</evidence>
<feature type="transmembrane region" description="Helical" evidence="10">
    <location>
        <begin position="166"/>
        <end position="186"/>
    </location>
</feature>
<keyword evidence="8 10" id="KW-0472">Membrane</keyword>
<sequence>MRRAREDRAQKNKEQRSVPHNHDDAYRRDEAHSHPHDHGHDHHAGHSHGLGGHHHGPASYDRAFAIGTVLNIGFVVIEAFYGIVANSVALLADAGHNLSDVLGLLLAWGAAWLTRRRPTLRHTYGFGSSSILASLLNAVVLLIAVGAIAWEAVGRLTHPEPVEGGVVMWVAAVGIVINAVTAWLFMGGKDADLNVKGAYLHMAADAAVSLGVVVAALLIGWTGWLWLDPVVSLVIVVVIVVGTWGLLRESANLALDAVPEGGSRADVEAYLSGLPSVVAVHDLHIWGLSTTDTALTAHLVRPDAGTDDAFLKEVAHDLNERFGIGHVTIQVEHDGGDCLLAPADVV</sequence>
<organism evidence="13 14">
    <name type="scientific">Azospirillum palustre</name>
    <dbReference type="NCBI Taxonomy" id="2044885"/>
    <lineage>
        <taxon>Bacteria</taxon>
        <taxon>Pseudomonadati</taxon>
        <taxon>Pseudomonadota</taxon>
        <taxon>Alphaproteobacteria</taxon>
        <taxon>Rhodospirillales</taxon>
        <taxon>Azospirillaceae</taxon>
        <taxon>Azospirillum</taxon>
    </lineage>
</organism>
<evidence type="ECO:0000256" key="4">
    <source>
        <dbReference type="ARBA" id="ARBA00022692"/>
    </source>
</evidence>
<feature type="transmembrane region" description="Helical" evidence="10">
    <location>
        <begin position="198"/>
        <end position="224"/>
    </location>
</feature>
<accession>A0A2B8BI01</accession>
<dbReference type="Pfam" id="PF16916">
    <property type="entry name" value="ZT_dimer"/>
    <property type="match status" value="1"/>
</dbReference>
<dbReference type="PANTHER" id="PTHR11562">
    <property type="entry name" value="CATION EFFLUX PROTEIN/ ZINC TRANSPORTER"/>
    <property type="match status" value="1"/>
</dbReference>
<keyword evidence="4 10" id="KW-0812">Transmembrane</keyword>
<keyword evidence="3" id="KW-0813">Transport</keyword>
<evidence type="ECO:0000259" key="11">
    <source>
        <dbReference type="Pfam" id="PF01545"/>
    </source>
</evidence>
<dbReference type="SUPFAM" id="SSF160240">
    <property type="entry name" value="Cation efflux protein cytoplasmic domain-like"/>
    <property type="match status" value="1"/>
</dbReference>
<feature type="transmembrane region" description="Helical" evidence="10">
    <location>
        <begin position="126"/>
        <end position="150"/>
    </location>
</feature>
<evidence type="ECO:0000259" key="12">
    <source>
        <dbReference type="Pfam" id="PF16916"/>
    </source>
</evidence>
<proteinExistence type="inferred from homology"/>
<dbReference type="InterPro" id="IPR058533">
    <property type="entry name" value="Cation_efflux_TM"/>
</dbReference>
<dbReference type="EMBL" id="PDKW01000040">
    <property type="protein sequence ID" value="PGH56857.1"/>
    <property type="molecule type" value="Genomic_DNA"/>
</dbReference>
<dbReference type="GO" id="GO:0005385">
    <property type="term" value="F:zinc ion transmembrane transporter activity"/>
    <property type="evidence" value="ECO:0007669"/>
    <property type="project" value="TreeGrafter"/>
</dbReference>
<feature type="transmembrane region" description="Helical" evidence="10">
    <location>
        <begin position="63"/>
        <end position="84"/>
    </location>
</feature>
<evidence type="ECO:0000256" key="6">
    <source>
        <dbReference type="ARBA" id="ARBA00022989"/>
    </source>
</evidence>
<evidence type="ECO:0000256" key="7">
    <source>
        <dbReference type="ARBA" id="ARBA00023065"/>
    </source>
</evidence>
<dbReference type="SUPFAM" id="SSF161111">
    <property type="entry name" value="Cation efflux protein transmembrane domain-like"/>
    <property type="match status" value="1"/>
</dbReference>
<keyword evidence="6 10" id="KW-1133">Transmembrane helix</keyword>
<keyword evidence="14" id="KW-1185">Reference proteome</keyword>
<dbReference type="OrthoDB" id="9809646at2"/>
<dbReference type="InterPro" id="IPR027469">
    <property type="entry name" value="Cation_efflux_TMD_sf"/>
</dbReference>
<dbReference type="GO" id="GO:0005886">
    <property type="term" value="C:plasma membrane"/>
    <property type="evidence" value="ECO:0007669"/>
    <property type="project" value="TreeGrafter"/>
</dbReference>
<dbReference type="PANTHER" id="PTHR11562:SF17">
    <property type="entry name" value="RE54080P-RELATED"/>
    <property type="match status" value="1"/>
</dbReference>
<feature type="domain" description="Cation efflux protein cytoplasmic" evidence="12">
    <location>
        <begin position="263"/>
        <end position="333"/>
    </location>
</feature>
<evidence type="ECO:0000256" key="2">
    <source>
        <dbReference type="ARBA" id="ARBA00008873"/>
    </source>
</evidence>
<name>A0A2B8BI01_9PROT</name>
<evidence type="ECO:0000256" key="1">
    <source>
        <dbReference type="ARBA" id="ARBA00004141"/>
    </source>
</evidence>
<keyword evidence="5" id="KW-0864">Zinc transport</keyword>
<gene>
    <name evidence="13" type="ORF">CRT60_10065</name>
</gene>
<dbReference type="InterPro" id="IPR050681">
    <property type="entry name" value="CDF/SLC30A"/>
</dbReference>
<comment type="similarity">
    <text evidence="2">Belongs to the cation diffusion facilitator (CDF) transporter (TC 2.A.4) family. SLC30A subfamily.</text>
</comment>
<evidence type="ECO:0000256" key="3">
    <source>
        <dbReference type="ARBA" id="ARBA00022448"/>
    </source>
</evidence>
<evidence type="ECO:0000256" key="10">
    <source>
        <dbReference type="SAM" id="Phobius"/>
    </source>
</evidence>